<evidence type="ECO:0000313" key="2">
    <source>
        <dbReference type="EMBL" id="MDA0137049.1"/>
    </source>
</evidence>
<comment type="caution">
    <text evidence="2">The sequence shown here is derived from an EMBL/GenBank/DDBJ whole genome shotgun (WGS) entry which is preliminary data.</text>
</comment>
<dbReference type="Proteomes" id="UP001147700">
    <property type="component" value="Unassembled WGS sequence"/>
</dbReference>
<organism evidence="2 3">
    <name type="scientific">Solirubrobacter deserti</name>
    <dbReference type="NCBI Taxonomy" id="2282478"/>
    <lineage>
        <taxon>Bacteria</taxon>
        <taxon>Bacillati</taxon>
        <taxon>Actinomycetota</taxon>
        <taxon>Thermoleophilia</taxon>
        <taxon>Solirubrobacterales</taxon>
        <taxon>Solirubrobacteraceae</taxon>
        <taxon>Solirubrobacter</taxon>
    </lineage>
</organism>
<dbReference type="EMBL" id="JAPCID010000007">
    <property type="protein sequence ID" value="MDA0137049.1"/>
    <property type="molecule type" value="Genomic_DNA"/>
</dbReference>
<keyword evidence="3" id="KW-1185">Reference proteome</keyword>
<dbReference type="RefSeq" id="WP_202956209.1">
    <property type="nucleotide sequence ID" value="NZ_JAPCID010000007.1"/>
</dbReference>
<proteinExistence type="predicted"/>
<dbReference type="InterPro" id="IPR010982">
    <property type="entry name" value="Lambda_DNA-bd_dom_sf"/>
</dbReference>
<dbReference type="InterPro" id="IPR013325">
    <property type="entry name" value="RNA_pol_sigma_r2"/>
</dbReference>
<reference evidence="2" key="1">
    <citation type="submission" date="2022-10" db="EMBL/GenBank/DDBJ databases">
        <title>The WGS of Solirubrobacter sp. CPCC 204708.</title>
        <authorList>
            <person name="Jiang Z."/>
        </authorList>
    </citation>
    <scope>NUCLEOTIDE SEQUENCE</scope>
    <source>
        <strain evidence="2">CPCC 204708</strain>
    </source>
</reference>
<protein>
    <recommendedName>
        <fullName evidence="4">Sigma-70 family RNA polymerase sigma factor</fullName>
    </recommendedName>
</protein>
<feature type="compositionally biased region" description="Basic residues" evidence="1">
    <location>
        <begin position="200"/>
        <end position="211"/>
    </location>
</feature>
<dbReference type="Gene3D" id="1.10.260.40">
    <property type="entry name" value="lambda repressor-like DNA-binding domains"/>
    <property type="match status" value="1"/>
</dbReference>
<accession>A0ABT4RET1</accession>
<dbReference type="SUPFAM" id="SSF88946">
    <property type="entry name" value="Sigma2 domain of RNA polymerase sigma factors"/>
    <property type="match status" value="1"/>
</dbReference>
<evidence type="ECO:0008006" key="4">
    <source>
        <dbReference type="Google" id="ProtNLM"/>
    </source>
</evidence>
<gene>
    <name evidence="2" type="ORF">OJ962_06040</name>
</gene>
<feature type="compositionally biased region" description="Polar residues" evidence="1">
    <location>
        <begin position="212"/>
        <end position="221"/>
    </location>
</feature>
<name>A0ABT4RET1_9ACTN</name>
<evidence type="ECO:0000256" key="1">
    <source>
        <dbReference type="SAM" id="MobiDB-lite"/>
    </source>
</evidence>
<dbReference type="Gene3D" id="1.10.1740.10">
    <property type="match status" value="1"/>
</dbReference>
<feature type="region of interest" description="Disordered" evidence="1">
    <location>
        <begin position="198"/>
        <end position="221"/>
    </location>
</feature>
<sequence length="221" mass="24092">MSARRKVTDEVLAERTRTGDELAFRVLVTRYEPLLRSVCWSPPLGLDADDLRQEALVGLLEACRVETACSFAAIAARTVRWRVLNARERTRQAGARVLNDAVWLDGGNDEMPAVEGTDPAVAVLVREQLRMFVRQLPEAVELACQPDVSQVHPPVVIARALRVIRKGGTVATAAAAVGVNEGAVYGWVNRLPAAREARRSLRRRGTGRHQAHSTTTGGQAA</sequence>
<evidence type="ECO:0000313" key="3">
    <source>
        <dbReference type="Proteomes" id="UP001147700"/>
    </source>
</evidence>